<keyword evidence="2" id="KW-0378">Hydrolase</keyword>
<keyword evidence="2" id="KW-0347">Helicase</keyword>
<dbReference type="RefSeq" id="WP_199755305.1">
    <property type="nucleotide sequence ID" value="NZ_QPJU01000001.1"/>
</dbReference>
<keyword evidence="2" id="KW-0547">Nucleotide-binding</keyword>
<name>A0A369AWV2_9BURK</name>
<keyword evidence="2" id="KW-0067">ATP-binding</keyword>
<reference evidence="2 3" key="1">
    <citation type="submission" date="2018-07" db="EMBL/GenBank/DDBJ databases">
        <title>Genomic Encyclopedia of Type Strains, Phase IV (KMG-IV): sequencing the most valuable type-strain genomes for metagenomic binning, comparative biology and taxonomic classification.</title>
        <authorList>
            <person name="Goeker M."/>
        </authorList>
    </citation>
    <scope>NUCLEOTIDE SEQUENCE [LARGE SCALE GENOMIC DNA]</scope>
    <source>
        <strain evidence="2 3">DSM 100911</strain>
    </source>
</reference>
<organism evidence="2 3">
    <name type="scientific">Extensimonas vulgaris</name>
    <dbReference type="NCBI Taxonomy" id="1031594"/>
    <lineage>
        <taxon>Bacteria</taxon>
        <taxon>Pseudomonadati</taxon>
        <taxon>Pseudomonadota</taxon>
        <taxon>Betaproteobacteria</taxon>
        <taxon>Burkholderiales</taxon>
        <taxon>Comamonadaceae</taxon>
        <taxon>Extensimonas</taxon>
    </lineage>
</organism>
<proteinExistence type="predicted"/>
<dbReference type="InterPro" id="IPR034154">
    <property type="entry name" value="TOPRIM_DnaG/twinkle"/>
</dbReference>
<evidence type="ECO:0000313" key="3">
    <source>
        <dbReference type="Proteomes" id="UP000252174"/>
    </source>
</evidence>
<comment type="caution">
    <text evidence="2">The sequence shown here is derived from an EMBL/GenBank/DDBJ whole genome shotgun (WGS) entry which is preliminary data.</text>
</comment>
<sequence>MNAVVPFDVDPVAGLLNALTRAGIVPSDPAAIVADGRVCRFHVEGDRRGARNGWCVLHPDHGAAGHWRTGARVTWSSRGDKPLTREQRRALNAAMLEARRQRDAEQQAAHERAAGQAAAWWKNARPADPGHRYLAAKGIPPGIAQQTGDELILPLYDVDGRLWSLQRIAPDGSKRLLSGGAKRGRFIPVAGDPHEAAAVLIAEGFATTMSVHLLALVPGAAHVAAVDCGNLLPVAQAIRRPRPDVRIVIAADDDRLTQGNPGLTAAREAAVAVGGEVLRPRWPHGAPLALSDFNDLMLWQQREGVRHG</sequence>
<dbReference type="EMBL" id="QPJU01000001">
    <property type="protein sequence ID" value="RCX11924.1"/>
    <property type="molecule type" value="Genomic_DNA"/>
</dbReference>
<dbReference type="Pfam" id="PF13362">
    <property type="entry name" value="Toprim_3"/>
    <property type="match status" value="1"/>
</dbReference>
<protein>
    <submittedName>
        <fullName evidence="2">Putative DNA primase/helicase</fullName>
    </submittedName>
</protein>
<feature type="domain" description="Toprim" evidence="1">
    <location>
        <begin position="199"/>
        <end position="297"/>
    </location>
</feature>
<dbReference type="AlphaFoldDB" id="A0A369AWV2"/>
<accession>A0A369AWV2</accession>
<gene>
    <name evidence="2" type="ORF">DFR45_101460</name>
</gene>
<keyword evidence="3" id="KW-1185">Reference proteome</keyword>
<dbReference type="Proteomes" id="UP000252174">
    <property type="component" value="Unassembled WGS sequence"/>
</dbReference>
<dbReference type="GO" id="GO:0004386">
    <property type="term" value="F:helicase activity"/>
    <property type="evidence" value="ECO:0007669"/>
    <property type="project" value="UniProtKB-KW"/>
</dbReference>
<dbReference type="InterPro" id="IPR006171">
    <property type="entry name" value="TOPRIM_dom"/>
</dbReference>
<evidence type="ECO:0000313" key="2">
    <source>
        <dbReference type="EMBL" id="RCX11924.1"/>
    </source>
</evidence>
<dbReference type="CDD" id="cd01029">
    <property type="entry name" value="TOPRIM_primases"/>
    <property type="match status" value="1"/>
</dbReference>
<evidence type="ECO:0000259" key="1">
    <source>
        <dbReference type="Pfam" id="PF13362"/>
    </source>
</evidence>